<feature type="non-terminal residue" evidence="1">
    <location>
        <position position="298"/>
    </location>
</feature>
<sequence length="298" mass="34338">MASTSYDWTEFVLADIQPSKAVLTKQAIYNLEVTFKVKSAEDFQEIYIGFDALSEGYAALVNFSIYCNDKLVFEKERALWCPETTSKEPREGLKTKYCVFYGKSAYKEGNSMKLKVRALEMLPIVDTAVKNGFRNFLVKCGTHKFYVNVALLMDYEGIVFESWKKNQDEGLEEAVIPDDPSVRNFLNSFLRYDKLLIHSGNWLDVCQHASFVKSTKILRAVEQFLIDLKTMHPMKKLEIAADLKFSRLFMQARTELGRPPVANRTMMDYAHETGFSLDHIHPTVQKLRIVTPDYLVYL</sequence>
<evidence type="ECO:0000313" key="1">
    <source>
        <dbReference type="EMBL" id="CAJ0579724.1"/>
    </source>
</evidence>
<protein>
    <submittedName>
        <fullName evidence="1">Uncharacterized protein</fullName>
    </submittedName>
</protein>
<gene>
    <name evidence="1" type="ORF">MSPICULIGERA_LOCUS17931</name>
</gene>
<evidence type="ECO:0000313" key="2">
    <source>
        <dbReference type="Proteomes" id="UP001177023"/>
    </source>
</evidence>
<accession>A0AA36G522</accession>
<comment type="caution">
    <text evidence="1">The sequence shown here is derived from an EMBL/GenBank/DDBJ whole genome shotgun (WGS) entry which is preliminary data.</text>
</comment>
<dbReference type="EMBL" id="CATQJA010002657">
    <property type="protein sequence ID" value="CAJ0579724.1"/>
    <property type="molecule type" value="Genomic_DNA"/>
</dbReference>
<proteinExistence type="predicted"/>
<organism evidence="1 2">
    <name type="scientific">Mesorhabditis spiculigera</name>
    <dbReference type="NCBI Taxonomy" id="96644"/>
    <lineage>
        <taxon>Eukaryota</taxon>
        <taxon>Metazoa</taxon>
        <taxon>Ecdysozoa</taxon>
        <taxon>Nematoda</taxon>
        <taxon>Chromadorea</taxon>
        <taxon>Rhabditida</taxon>
        <taxon>Rhabditina</taxon>
        <taxon>Rhabditomorpha</taxon>
        <taxon>Rhabditoidea</taxon>
        <taxon>Rhabditidae</taxon>
        <taxon>Mesorhabditinae</taxon>
        <taxon>Mesorhabditis</taxon>
    </lineage>
</organism>
<name>A0AA36G522_9BILA</name>
<reference evidence="1" key="1">
    <citation type="submission" date="2023-06" db="EMBL/GenBank/DDBJ databases">
        <authorList>
            <person name="Delattre M."/>
        </authorList>
    </citation>
    <scope>NUCLEOTIDE SEQUENCE</scope>
    <source>
        <strain evidence="1">AF72</strain>
    </source>
</reference>
<dbReference type="AlphaFoldDB" id="A0AA36G522"/>
<keyword evidence="2" id="KW-1185">Reference proteome</keyword>
<dbReference type="Proteomes" id="UP001177023">
    <property type="component" value="Unassembled WGS sequence"/>
</dbReference>